<dbReference type="PROSITE" id="PS51349">
    <property type="entry name" value="FMN_HYDROXY_ACID_DH_2"/>
    <property type="match status" value="1"/>
</dbReference>
<reference evidence="8" key="1">
    <citation type="journal article" date="2019" name="Int. J. Syst. Evol. Microbiol.">
        <title>The Global Catalogue of Microorganisms (GCM) 10K type strain sequencing project: providing services to taxonomists for standard genome sequencing and annotation.</title>
        <authorList>
            <consortium name="The Broad Institute Genomics Platform"/>
            <consortium name="The Broad Institute Genome Sequencing Center for Infectious Disease"/>
            <person name="Wu L."/>
            <person name="Ma J."/>
        </authorList>
    </citation>
    <scope>NUCLEOTIDE SEQUENCE [LARGE SCALE GENOMIC DNA]</scope>
    <source>
        <strain evidence="8">JCM 17666</strain>
    </source>
</reference>
<evidence type="ECO:0000256" key="1">
    <source>
        <dbReference type="ARBA" id="ARBA00001917"/>
    </source>
</evidence>
<dbReference type="EMBL" id="BAABFO010000002">
    <property type="protein sequence ID" value="GAA4324682.1"/>
    <property type="molecule type" value="Genomic_DNA"/>
</dbReference>
<dbReference type="InterPro" id="IPR037396">
    <property type="entry name" value="FMN_HAD"/>
</dbReference>
<comment type="caution">
    <text evidence="7">The sequence shown here is derived from an EMBL/GenBank/DDBJ whole genome shotgun (WGS) entry which is preliminary data.</text>
</comment>
<evidence type="ECO:0000256" key="3">
    <source>
        <dbReference type="ARBA" id="ARBA00022643"/>
    </source>
</evidence>
<evidence type="ECO:0000256" key="5">
    <source>
        <dbReference type="ARBA" id="ARBA00024042"/>
    </source>
</evidence>
<dbReference type="PANTHER" id="PTHR10578">
    <property type="entry name" value="S -2-HYDROXY-ACID OXIDASE-RELATED"/>
    <property type="match status" value="1"/>
</dbReference>
<evidence type="ECO:0000313" key="8">
    <source>
        <dbReference type="Proteomes" id="UP001501671"/>
    </source>
</evidence>
<evidence type="ECO:0000256" key="2">
    <source>
        <dbReference type="ARBA" id="ARBA00022630"/>
    </source>
</evidence>
<name>A0ABP8GHU6_9BURK</name>
<dbReference type="InterPro" id="IPR012133">
    <property type="entry name" value="Alpha-hydoxy_acid_DH_FMN"/>
</dbReference>
<dbReference type="Proteomes" id="UP001501671">
    <property type="component" value="Unassembled WGS sequence"/>
</dbReference>
<comment type="similarity">
    <text evidence="5">Belongs to the FMN-dependent alpha-hydroxy acid dehydrogenase family.</text>
</comment>
<keyword evidence="3" id="KW-0288">FMN</keyword>
<evidence type="ECO:0000259" key="6">
    <source>
        <dbReference type="PROSITE" id="PS51349"/>
    </source>
</evidence>
<dbReference type="InterPro" id="IPR000262">
    <property type="entry name" value="FMN-dep_DH"/>
</dbReference>
<evidence type="ECO:0000256" key="4">
    <source>
        <dbReference type="ARBA" id="ARBA00023002"/>
    </source>
</evidence>
<keyword evidence="4" id="KW-0560">Oxidoreductase</keyword>
<gene>
    <name evidence="7" type="ORF">GCM10023144_06420</name>
</gene>
<dbReference type="SUPFAM" id="SSF51395">
    <property type="entry name" value="FMN-linked oxidoreductases"/>
    <property type="match status" value="1"/>
</dbReference>
<dbReference type="InterPro" id="IPR013785">
    <property type="entry name" value="Aldolase_TIM"/>
</dbReference>
<protein>
    <submittedName>
        <fullName evidence="7">Alpha-hydroxy acid oxidase</fullName>
    </submittedName>
</protein>
<feature type="domain" description="FMN hydroxy acid dehydrogenase" evidence="6">
    <location>
        <begin position="3"/>
        <end position="385"/>
    </location>
</feature>
<dbReference type="RefSeq" id="WP_345246268.1">
    <property type="nucleotide sequence ID" value="NZ_BAABFO010000002.1"/>
</dbReference>
<accession>A0ABP8GHU6</accession>
<comment type="cofactor">
    <cofactor evidence="1">
        <name>FMN</name>
        <dbReference type="ChEBI" id="CHEBI:58210"/>
    </cofactor>
</comment>
<keyword evidence="8" id="KW-1185">Reference proteome</keyword>
<dbReference type="CDD" id="cd02809">
    <property type="entry name" value="alpha_hydroxyacid_oxid_FMN"/>
    <property type="match status" value="1"/>
</dbReference>
<dbReference type="PIRSF" id="PIRSF000138">
    <property type="entry name" value="Al-hdrx_acd_dh"/>
    <property type="match status" value="1"/>
</dbReference>
<evidence type="ECO:0000313" key="7">
    <source>
        <dbReference type="EMBL" id="GAA4324682.1"/>
    </source>
</evidence>
<organism evidence="7 8">
    <name type="scientific">Pigmentiphaga soli</name>
    <dbReference type="NCBI Taxonomy" id="1007095"/>
    <lineage>
        <taxon>Bacteria</taxon>
        <taxon>Pseudomonadati</taxon>
        <taxon>Pseudomonadota</taxon>
        <taxon>Betaproteobacteria</taxon>
        <taxon>Burkholderiales</taxon>
        <taxon>Alcaligenaceae</taxon>
        <taxon>Pigmentiphaga</taxon>
    </lineage>
</organism>
<sequence length="385" mass="41882">MSRAVATAYNTFDFRALAKRRLPKGLFEFVDRGTEDEVALASNRAAFDQWKLVPRTLVDVSKRSAAVELFGKAMPFPLAIGPTGAAGLMWYDGEVALARAAAQAGIPFTVATGSLTSMERVAQQAGGRLWFQLYMWPQKELSYELVRRAQAAGYEALVVTVDTAVPSNREYNFRNGFSIPFRFSARNVRDVALHPRWLCSVLLRYLASTGMPQYENYPAAMRGSITAKPLGRAMAKTDSLDWNDLRELRKLWTGPLLVKGILHPDDAAMAVACGADGVIVSNHGGRMLDSSIAPLDALPGIVERMGGRFPVLLDSGIMRGSDAVKAIALGAHAVLVGRATLYGVAAGGQAGAERVLHLLHEEIRRVLGLIGCPDIRELGPRFLFR</sequence>
<keyword evidence="2" id="KW-0285">Flavoprotein</keyword>
<proteinExistence type="inferred from homology"/>
<dbReference type="Pfam" id="PF01070">
    <property type="entry name" value="FMN_dh"/>
    <property type="match status" value="1"/>
</dbReference>
<dbReference type="PANTHER" id="PTHR10578:SF107">
    <property type="entry name" value="2-HYDROXYACID OXIDASE 1"/>
    <property type="match status" value="1"/>
</dbReference>
<dbReference type="Gene3D" id="3.20.20.70">
    <property type="entry name" value="Aldolase class I"/>
    <property type="match status" value="1"/>
</dbReference>